<proteinExistence type="predicted"/>
<gene>
    <name evidence="1" type="ORF">ADN00_07710</name>
</gene>
<evidence type="ECO:0000313" key="1">
    <source>
        <dbReference type="EMBL" id="KPL78329.1"/>
    </source>
</evidence>
<reference evidence="1 2" key="1">
    <citation type="submission" date="2015-07" db="EMBL/GenBank/DDBJ databases">
        <title>Genome sequence of Ornatilinea apprima DSM 23815.</title>
        <authorList>
            <person name="Hemp J."/>
            <person name="Ward L.M."/>
            <person name="Pace L.A."/>
            <person name="Fischer W.W."/>
        </authorList>
    </citation>
    <scope>NUCLEOTIDE SEQUENCE [LARGE SCALE GENOMIC DNA]</scope>
    <source>
        <strain evidence="1 2">P3M-1</strain>
    </source>
</reference>
<dbReference type="RefSeq" id="WP_075062400.1">
    <property type="nucleotide sequence ID" value="NZ_LGCL01000019.1"/>
</dbReference>
<evidence type="ECO:0000313" key="2">
    <source>
        <dbReference type="Proteomes" id="UP000050417"/>
    </source>
</evidence>
<sequence>MNEATPNKRLYLLLAGLAGALGIGLVVGAGLQALPARQTQVAAENTATAETRRFAWKTETPQVIELQITRMPSPTPRPAIEIVKSGWRVSSEGRARVFAVLRNNQPQAIDFTLVRATVLNSQGEVIGSGESYTLLDVTPPGSMNGAVIEIAVERGSIGEVVFEILPEEYRGEYIQDQIMVTGATVRLNAQGIPAAAVQVLNKAGEAVEKPLVAAALFDGSSHLVDIVTGSPEKGYWSPGEASEVWIGLPEEVAADVVRVEAWAQGYRP</sequence>
<dbReference type="EMBL" id="LGCL01000019">
    <property type="protein sequence ID" value="KPL78329.1"/>
    <property type="molecule type" value="Genomic_DNA"/>
</dbReference>
<organism evidence="1 2">
    <name type="scientific">Ornatilinea apprima</name>
    <dbReference type="NCBI Taxonomy" id="1134406"/>
    <lineage>
        <taxon>Bacteria</taxon>
        <taxon>Bacillati</taxon>
        <taxon>Chloroflexota</taxon>
        <taxon>Anaerolineae</taxon>
        <taxon>Anaerolineales</taxon>
        <taxon>Anaerolineaceae</taxon>
        <taxon>Ornatilinea</taxon>
    </lineage>
</organism>
<comment type="caution">
    <text evidence="1">The sequence shown here is derived from an EMBL/GenBank/DDBJ whole genome shotgun (WGS) entry which is preliminary data.</text>
</comment>
<accession>A0A0P6Y9A2</accession>
<protein>
    <submittedName>
        <fullName evidence="1">Uncharacterized protein</fullName>
    </submittedName>
</protein>
<dbReference type="AlphaFoldDB" id="A0A0P6Y9A2"/>
<dbReference type="Proteomes" id="UP000050417">
    <property type="component" value="Unassembled WGS sequence"/>
</dbReference>
<name>A0A0P6Y9A2_9CHLR</name>
<keyword evidence="2" id="KW-1185">Reference proteome</keyword>